<dbReference type="SUPFAM" id="SSF160964">
    <property type="entry name" value="MalF N-terminal region-like"/>
    <property type="match status" value="1"/>
</dbReference>
<comment type="subcellular location">
    <subcellularLocation>
        <location evidence="1 7">Cell membrane</location>
        <topology evidence="1 7">Multi-pass membrane protein</topology>
    </subcellularLocation>
</comment>
<dbReference type="InterPro" id="IPR000515">
    <property type="entry name" value="MetI-like"/>
</dbReference>
<evidence type="ECO:0000259" key="8">
    <source>
        <dbReference type="PROSITE" id="PS50928"/>
    </source>
</evidence>
<keyword evidence="2 7" id="KW-0813">Transport</keyword>
<gene>
    <name evidence="9" type="ORF">GO014_16950</name>
</gene>
<evidence type="ECO:0000256" key="5">
    <source>
        <dbReference type="ARBA" id="ARBA00022989"/>
    </source>
</evidence>
<feature type="transmembrane region" description="Helical" evidence="7">
    <location>
        <begin position="108"/>
        <end position="129"/>
    </location>
</feature>
<evidence type="ECO:0000256" key="7">
    <source>
        <dbReference type="RuleBase" id="RU363032"/>
    </source>
</evidence>
<evidence type="ECO:0000256" key="2">
    <source>
        <dbReference type="ARBA" id="ARBA00022448"/>
    </source>
</evidence>
<evidence type="ECO:0000313" key="10">
    <source>
        <dbReference type="Proteomes" id="UP000438106"/>
    </source>
</evidence>
<keyword evidence="6 7" id="KW-0472">Membrane</keyword>
<feature type="transmembrane region" description="Helical" evidence="7">
    <location>
        <begin position="16"/>
        <end position="35"/>
    </location>
</feature>
<dbReference type="CDD" id="cd06261">
    <property type="entry name" value="TM_PBP2"/>
    <property type="match status" value="1"/>
</dbReference>
<dbReference type="GO" id="GO:0005886">
    <property type="term" value="C:plasma membrane"/>
    <property type="evidence" value="ECO:0007669"/>
    <property type="project" value="UniProtKB-SubCell"/>
</dbReference>
<dbReference type="Pfam" id="PF00528">
    <property type="entry name" value="BPD_transp_1"/>
    <property type="match status" value="1"/>
</dbReference>
<dbReference type="EMBL" id="WQRF01000009">
    <property type="protein sequence ID" value="MVT00714.1"/>
    <property type="molecule type" value="Genomic_DNA"/>
</dbReference>
<feature type="transmembrane region" description="Helical" evidence="7">
    <location>
        <begin position="73"/>
        <end position="96"/>
    </location>
</feature>
<keyword evidence="5 7" id="KW-1133">Transmembrane helix</keyword>
<evidence type="ECO:0000256" key="3">
    <source>
        <dbReference type="ARBA" id="ARBA00022475"/>
    </source>
</evidence>
<dbReference type="RefSeq" id="WP_157291524.1">
    <property type="nucleotide sequence ID" value="NZ_WQRF01000009.1"/>
</dbReference>
<dbReference type="SUPFAM" id="SSF161098">
    <property type="entry name" value="MetI-like"/>
    <property type="match status" value="1"/>
</dbReference>
<dbReference type="InterPro" id="IPR035906">
    <property type="entry name" value="MetI-like_sf"/>
</dbReference>
<dbReference type="InterPro" id="IPR051393">
    <property type="entry name" value="ABC_transporter_permease"/>
</dbReference>
<feature type="transmembrane region" description="Helical" evidence="7">
    <location>
        <begin position="215"/>
        <end position="235"/>
    </location>
</feature>
<dbReference type="PROSITE" id="PS50928">
    <property type="entry name" value="ABC_TM1"/>
    <property type="match status" value="1"/>
</dbReference>
<comment type="caution">
    <text evidence="9">The sequence shown here is derived from an EMBL/GenBank/DDBJ whole genome shotgun (WGS) entry which is preliminary data.</text>
</comment>
<organism evidence="9 10">
    <name type="scientific">Devosia marina</name>
    <dbReference type="NCBI Taxonomy" id="2683198"/>
    <lineage>
        <taxon>Bacteria</taxon>
        <taxon>Pseudomonadati</taxon>
        <taxon>Pseudomonadota</taxon>
        <taxon>Alphaproteobacteria</taxon>
        <taxon>Hyphomicrobiales</taxon>
        <taxon>Devosiaceae</taxon>
        <taxon>Devosia</taxon>
    </lineage>
</organism>
<dbReference type="GO" id="GO:0055085">
    <property type="term" value="P:transmembrane transport"/>
    <property type="evidence" value="ECO:0007669"/>
    <property type="project" value="InterPro"/>
</dbReference>
<evidence type="ECO:0000256" key="6">
    <source>
        <dbReference type="ARBA" id="ARBA00023136"/>
    </source>
</evidence>
<protein>
    <submittedName>
        <fullName evidence="9">ABC transporter permease subunit</fullName>
    </submittedName>
</protein>
<dbReference type="PANTHER" id="PTHR30193:SF37">
    <property type="entry name" value="INNER MEMBRANE ABC TRANSPORTER PERMEASE PROTEIN YCJO"/>
    <property type="match status" value="1"/>
</dbReference>
<name>A0A7X3FTY1_9HYPH</name>
<dbReference type="Gene3D" id="1.10.3720.10">
    <property type="entry name" value="MetI-like"/>
    <property type="match status" value="1"/>
</dbReference>
<accession>A0A7X3FTY1</accession>
<evidence type="ECO:0000313" key="9">
    <source>
        <dbReference type="EMBL" id="MVT00714.1"/>
    </source>
</evidence>
<dbReference type="Proteomes" id="UP000438106">
    <property type="component" value="Unassembled WGS sequence"/>
</dbReference>
<dbReference type="AlphaFoldDB" id="A0A7X3FTY1"/>
<dbReference type="PANTHER" id="PTHR30193">
    <property type="entry name" value="ABC TRANSPORTER PERMEASE PROTEIN"/>
    <property type="match status" value="1"/>
</dbReference>
<feature type="transmembrane region" description="Helical" evidence="7">
    <location>
        <begin position="268"/>
        <end position="292"/>
    </location>
</feature>
<evidence type="ECO:0000256" key="4">
    <source>
        <dbReference type="ARBA" id="ARBA00022692"/>
    </source>
</evidence>
<keyword evidence="4 7" id="KW-0812">Transmembrane</keyword>
<evidence type="ECO:0000256" key="1">
    <source>
        <dbReference type="ARBA" id="ARBA00004651"/>
    </source>
</evidence>
<comment type="similarity">
    <text evidence="7">Belongs to the binding-protein-dependent transport system permease family.</text>
</comment>
<keyword evidence="10" id="KW-1185">Reference proteome</keyword>
<proteinExistence type="inferred from homology"/>
<reference evidence="9 10" key="1">
    <citation type="submission" date="2019-12" db="EMBL/GenBank/DDBJ databases">
        <title>Devosia maris sp. nov., isolated from the deep seawater.</title>
        <authorList>
            <person name="Liu Y."/>
        </authorList>
    </citation>
    <scope>NUCLEOTIDE SEQUENCE [LARGE SCALE GENOMIC DNA]</scope>
    <source>
        <strain evidence="9 10">L53-10-65</strain>
    </source>
</reference>
<keyword evidence="3" id="KW-1003">Cell membrane</keyword>
<sequence>MGVGVAQSGLARKEQVSGWLFVMPALVLLGVFMIYPILWSLWMSFQVGRGMAFSFGGFANIMRLTQDPVFLRALTNTLTFLAIQVPIMLVLALLFASALNDSKLWGRSWFRTAIFLPCVTSLVAYSVVFRSMFAQDGIMNQMLMGLSIIEAPIPWLADPFWAKVVIISAITWRWTGYNMIFYLAAMQNIDRSIYEAAKIDGVPAWARFWYITIPMLKPVILFTTVISTIGTLQLFDEVNLITQGGPSDSTLTLSLYIYNLSFRFMPSFGYAATVSYVIVVLVGILTFIQFLAARDRRA</sequence>
<feature type="domain" description="ABC transmembrane type-1" evidence="8">
    <location>
        <begin position="74"/>
        <end position="289"/>
    </location>
</feature>